<dbReference type="InterPro" id="IPR025870">
    <property type="entry name" value="Glyoxalase-like_dom"/>
</dbReference>
<dbReference type="PROSITE" id="PS51257">
    <property type="entry name" value="PROKAR_LIPOPROTEIN"/>
    <property type="match status" value="1"/>
</dbReference>
<dbReference type="Proteomes" id="UP001261624">
    <property type="component" value="Unassembled WGS sequence"/>
</dbReference>
<protein>
    <submittedName>
        <fullName evidence="2">VOC family protein</fullName>
    </submittedName>
</protein>
<dbReference type="RefSeq" id="WP_311687715.1">
    <property type="nucleotide sequence ID" value="NZ_JAVRHM010000050.1"/>
</dbReference>
<dbReference type="InterPro" id="IPR029068">
    <property type="entry name" value="Glyas_Bleomycin-R_OHBP_Dase"/>
</dbReference>
<feature type="domain" description="Glyoxalase-like" evidence="1">
    <location>
        <begin position="44"/>
        <end position="237"/>
    </location>
</feature>
<evidence type="ECO:0000313" key="3">
    <source>
        <dbReference type="Proteomes" id="UP001261624"/>
    </source>
</evidence>
<dbReference type="Gene3D" id="3.10.180.10">
    <property type="entry name" value="2,3-Dihydroxybiphenyl 1,2-Dioxygenase, domain 1"/>
    <property type="match status" value="1"/>
</dbReference>
<organism evidence="2 3">
    <name type="scientific">Autumnicola patrickiae</name>
    <dbReference type="NCBI Taxonomy" id="3075591"/>
    <lineage>
        <taxon>Bacteria</taxon>
        <taxon>Pseudomonadati</taxon>
        <taxon>Bacteroidota</taxon>
        <taxon>Flavobacteriia</taxon>
        <taxon>Flavobacteriales</taxon>
        <taxon>Flavobacteriaceae</taxon>
        <taxon>Autumnicola</taxon>
    </lineage>
</organism>
<evidence type="ECO:0000259" key="1">
    <source>
        <dbReference type="Pfam" id="PF13468"/>
    </source>
</evidence>
<dbReference type="EMBL" id="JAVRHM010000050">
    <property type="protein sequence ID" value="MDT0691925.1"/>
    <property type="molecule type" value="Genomic_DNA"/>
</dbReference>
<proteinExistence type="predicted"/>
<reference evidence="2 3" key="1">
    <citation type="submission" date="2023-09" db="EMBL/GenBank/DDBJ databases">
        <authorList>
            <person name="Rey-Velasco X."/>
        </authorList>
    </citation>
    <scope>NUCLEOTIDE SEQUENCE [LARGE SCALE GENOMIC DNA]</scope>
    <source>
        <strain evidence="2 3">F188</strain>
    </source>
</reference>
<accession>A0ABU3E7F4</accession>
<gene>
    <name evidence="2" type="ORF">RM549_19220</name>
</gene>
<evidence type="ECO:0000313" key="2">
    <source>
        <dbReference type="EMBL" id="MDT0691925.1"/>
    </source>
</evidence>
<name>A0ABU3E7F4_9FLAO</name>
<dbReference type="Pfam" id="PF13468">
    <property type="entry name" value="Glyoxalase_3"/>
    <property type="match status" value="1"/>
</dbReference>
<keyword evidence="3" id="KW-1185">Reference proteome</keyword>
<sequence length="280" mass="32484">MKNRIPILILMIASFISCKNEPEKNRNTENVETKTKNVSSDLQLDHFNIWVKNPKTGKERLTEIGFTSVPDSLSEVHKGQGTAGKYFNFLNGYLELIFVYDENELEENIKKNKDLDFTERANFEKNGALPFSLALKVKDYDAEKIPFEKVSYHQDWMEENANIYSAKNSKTHLQEPSIFVVYPEIESDRFETISDLKNIPDEYAFAREFYKHPNGAKKITNIVITSTDLDLETETIKAVNGIPHLTVRNGKEHLMELYFDNNFQDKTFDLRPELPLIVYL</sequence>
<comment type="caution">
    <text evidence="2">The sequence shown here is derived from an EMBL/GenBank/DDBJ whole genome shotgun (WGS) entry which is preliminary data.</text>
</comment>